<keyword evidence="3" id="KW-1185">Reference proteome</keyword>
<comment type="caution">
    <text evidence="2">The sequence shown here is derived from an EMBL/GenBank/DDBJ whole genome shotgun (WGS) entry which is preliminary data.</text>
</comment>
<dbReference type="AlphaFoldDB" id="A0AAE0V6M9"/>
<dbReference type="EMBL" id="JAUCMX010000008">
    <property type="protein sequence ID" value="KAK3538243.1"/>
    <property type="molecule type" value="Genomic_DNA"/>
</dbReference>
<dbReference type="Proteomes" id="UP001274896">
    <property type="component" value="Unassembled WGS sequence"/>
</dbReference>
<accession>A0AAE0V6M9</accession>
<organism evidence="2 3">
    <name type="scientific">Hemibagrus guttatus</name>
    <dbReference type="NCBI Taxonomy" id="175788"/>
    <lineage>
        <taxon>Eukaryota</taxon>
        <taxon>Metazoa</taxon>
        <taxon>Chordata</taxon>
        <taxon>Craniata</taxon>
        <taxon>Vertebrata</taxon>
        <taxon>Euteleostomi</taxon>
        <taxon>Actinopterygii</taxon>
        <taxon>Neopterygii</taxon>
        <taxon>Teleostei</taxon>
        <taxon>Ostariophysi</taxon>
        <taxon>Siluriformes</taxon>
        <taxon>Bagridae</taxon>
        <taxon>Hemibagrus</taxon>
    </lineage>
</organism>
<evidence type="ECO:0000313" key="3">
    <source>
        <dbReference type="Proteomes" id="UP001274896"/>
    </source>
</evidence>
<proteinExistence type="predicted"/>
<feature type="coiled-coil region" evidence="1">
    <location>
        <begin position="54"/>
        <end position="84"/>
    </location>
</feature>
<name>A0AAE0V6M9_9TELE</name>
<feature type="non-terminal residue" evidence="2">
    <location>
        <position position="1"/>
    </location>
</feature>
<sequence>KPIKPRKTATSQKAAAPYEVVVVKADSNTNKDKTETLVCDEHSYALDPSPNRVKDRLAQALANMERLQRQLRNAKDRERRCKTTLKSALDDLKERNLITDELHQRLDLYSSL</sequence>
<evidence type="ECO:0000313" key="2">
    <source>
        <dbReference type="EMBL" id="KAK3538243.1"/>
    </source>
</evidence>
<reference evidence="2" key="1">
    <citation type="submission" date="2023-06" db="EMBL/GenBank/DDBJ databases">
        <title>Male Hemibagrus guttatus genome.</title>
        <authorList>
            <person name="Bian C."/>
        </authorList>
    </citation>
    <scope>NUCLEOTIDE SEQUENCE</scope>
    <source>
        <strain evidence="2">Male_cb2023</strain>
        <tissue evidence="2">Muscle</tissue>
    </source>
</reference>
<evidence type="ECO:0000256" key="1">
    <source>
        <dbReference type="SAM" id="Coils"/>
    </source>
</evidence>
<protein>
    <submittedName>
        <fullName evidence="2">Uncharacterized protein</fullName>
    </submittedName>
</protein>
<keyword evidence="1" id="KW-0175">Coiled coil</keyword>
<gene>
    <name evidence="2" type="ORF">QTP70_033082</name>
</gene>